<evidence type="ECO:0000256" key="6">
    <source>
        <dbReference type="SAM" id="Phobius"/>
    </source>
</evidence>
<comment type="subcellular location">
    <subcellularLocation>
        <location evidence="1">Membrane</location>
        <topology evidence="1">Multi-pass membrane protein</topology>
    </subcellularLocation>
</comment>
<keyword evidence="2 6" id="KW-0812">Transmembrane</keyword>
<feature type="transmembrane region" description="Helical" evidence="6">
    <location>
        <begin position="90"/>
        <end position="109"/>
    </location>
</feature>
<evidence type="ECO:0000313" key="8">
    <source>
        <dbReference type="Proteomes" id="UP000198618"/>
    </source>
</evidence>
<dbReference type="GO" id="GO:0005886">
    <property type="term" value="C:plasma membrane"/>
    <property type="evidence" value="ECO:0007669"/>
    <property type="project" value="TreeGrafter"/>
</dbReference>
<feature type="transmembrane region" description="Helical" evidence="6">
    <location>
        <begin position="64"/>
        <end position="84"/>
    </location>
</feature>
<protein>
    <submittedName>
        <fullName evidence="7">Cell elongation-specific peptidoglycan biosynthesis regulator RodA</fullName>
    </submittedName>
</protein>
<evidence type="ECO:0000313" key="7">
    <source>
        <dbReference type="EMBL" id="SET77203.1"/>
    </source>
</evidence>
<evidence type="ECO:0000256" key="2">
    <source>
        <dbReference type="ARBA" id="ARBA00022692"/>
    </source>
</evidence>
<keyword evidence="5 6" id="KW-0472">Membrane</keyword>
<dbReference type="EMBL" id="FOHE01000026">
    <property type="protein sequence ID" value="SET77203.1"/>
    <property type="molecule type" value="Genomic_DNA"/>
</dbReference>
<reference evidence="7 8" key="1">
    <citation type="submission" date="2016-10" db="EMBL/GenBank/DDBJ databases">
        <authorList>
            <person name="de Groot N.N."/>
        </authorList>
    </citation>
    <scope>NUCLEOTIDE SEQUENCE [LARGE SCALE GENOMIC DNA]</scope>
    <source>
        <strain evidence="7 8">IBRC-M 10780</strain>
    </source>
</reference>
<feature type="transmembrane region" description="Helical" evidence="6">
    <location>
        <begin position="374"/>
        <end position="397"/>
    </location>
</feature>
<feature type="transmembrane region" description="Helical" evidence="6">
    <location>
        <begin position="189"/>
        <end position="205"/>
    </location>
</feature>
<accession>A0A1I0H144</accession>
<dbReference type="InterPro" id="IPR018365">
    <property type="entry name" value="Cell_cycle_FtsW-rel_CS"/>
</dbReference>
<evidence type="ECO:0000256" key="5">
    <source>
        <dbReference type="ARBA" id="ARBA00023136"/>
    </source>
</evidence>
<keyword evidence="4 6" id="KW-1133">Transmembrane helix</keyword>
<sequence>MLVDKFWGTNKKYKEEFGVVRMSKKQSYYLQNDLIILLLMFIGVSLLAIYNAEQMPQNAGENYVLKQVVWFSIGICIVAAIQYFELDQLYKASIFTYGIGVLVLIVLLISPESIAAEVRGTKSWFTFPGLSLQPAEFTKITTILFLAAAISHHKNKYDKATVKTDIFLLVKIGLITAIPVAFIMMQPDFGTSMVYVFIAGMMVLLSGIDWKILVGLMGLVSVIAAGLLMLVIQFPDLAQDVIGIELYQVNRILTWFDPTQQTSNDTWQFDLSMLAIGSGQLFGKGLGGLQVVNLPDAHTDFIFSIIGESFGFIGGAAVVLLYFLMLYRLVTLGLNSYHNSSFGSFICFGYMSLLLIHAFQNIGMTIGVMPITGIPLLLISYGGSSVLSTMIGFGLVYRVAVENTIKNDYLFK</sequence>
<gene>
    <name evidence="7" type="ORF">SAMN05216389_12650</name>
</gene>
<feature type="transmembrane region" description="Helical" evidence="6">
    <location>
        <begin position="212"/>
        <end position="232"/>
    </location>
</feature>
<evidence type="ECO:0000256" key="3">
    <source>
        <dbReference type="ARBA" id="ARBA00022960"/>
    </source>
</evidence>
<feature type="transmembrane region" description="Helical" evidence="6">
    <location>
        <begin position="166"/>
        <end position="183"/>
    </location>
</feature>
<evidence type="ECO:0000256" key="4">
    <source>
        <dbReference type="ARBA" id="ARBA00022989"/>
    </source>
</evidence>
<dbReference type="InterPro" id="IPR001182">
    <property type="entry name" value="FtsW/RodA"/>
</dbReference>
<dbReference type="AlphaFoldDB" id="A0A1I0H144"/>
<dbReference type="STRING" id="930131.SAMN05216389_12650"/>
<feature type="transmembrane region" description="Helical" evidence="6">
    <location>
        <begin position="34"/>
        <end position="52"/>
    </location>
</feature>
<dbReference type="PANTHER" id="PTHR30474">
    <property type="entry name" value="CELL CYCLE PROTEIN"/>
    <property type="match status" value="1"/>
</dbReference>
<organism evidence="7 8">
    <name type="scientific">Oceanobacillus limi</name>
    <dbReference type="NCBI Taxonomy" id="930131"/>
    <lineage>
        <taxon>Bacteria</taxon>
        <taxon>Bacillati</taxon>
        <taxon>Bacillota</taxon>
        <taxon>Bacilli</taxon>
        <taxon>Bacillales</taxon>
        <taxon>Bacillaceae</taxon>
        <taxon>Oceanobacillus</taxon>
    </lineage>
</organism>
<keyword evidence="8" id="KW-1185">Reference proteome</keyword>
<name>A0A1I0H144_9BACI</name>
<dbReference type="PROSITE" id="PS00428">
    <property type="entry name" value="FTSW_RODA_SPOVE"/>
    <property type="match status" value="1"/>
</dbReference>
<dbReference type="GO" id="GO:0032153">
    <property type="term" value="C:cell division site"/>
    <property type="evidence" value="ECO:0007669"/>
    <property type="project" value="TreeGrafter"/>
</dbReference>
<dbReference type="Proteomes" id="UP000198618">
    <property type="component" value="Unassembled WGS sequence"/>
</dbReference>
<dbReference type="Pfam" id="PF01098">
    <property type="entry name" value="FTSW_RODA_SPOVE"/>
    <property type="match status" value="1"/>
</dbReference>
<keyword evidence="3" id="KW-0133">Cell shape</keyword>
<proteinExistence type="predicted"/>
<dbReference type="GO" id="GO:0015648">
    <property type="term" value="F:lipid-linked peptidoglycan transporter activity"/>
    <property type="evidence" value="ECO:0007669"/>
    <property type="project" value="TreeGrafter"/>
</dbReference>
<dbReference type="GO" id="GO:0051301">
    <property type="term" value="P:cell division"/>
    <property type="evidence" value="ECO:0007669"/>
    <property type="project" value="InterPro"/>
</dbReference>
<feature type="transmembrane region" description="Helical" evidence="6">
    <location>
        <begin position="301"/>
        <end position="330"/>
    </location>
</feature>
<evidence type="ECO:0000256" key="1">
    <source>
        <dbReference type="ARBA" id="ARBA00004141"/>
    </source>
</evidence>
<dbReference type="PANTHER" id="PTHR30474:SF1">
    <property type="entry name" value="PEPTIDOGLYCAN GLYCOSYLTRANSFERASE MRDB"/>
    <property type="match status" value="1"/>
</dbReference>
<dbReference type="GO" id="GO:0008360">
    <property type="term" value="P:regulation of cell shape"/>
    <property type="evidence" value="ECO:0007669"/>
    <property type="project" value="UniProtKB-KW"/>
</dbReference>
<feature type="transmembrane region" description="Helical" evidence="6">
    <location>
        <begin position="342"/>
        <end position="362"/>
    </location>
</feature>